<dbReference type="OrthoDB" id="24670at2759"/>
<keyword evidence="3 10" id="KW-0436">Ligase</keyword>
<dbReference type="PANTHER" id="PTHR43326">
    <property type="entry name" value="METHIONYL-TRNA SYNTHETASE"/>
    <property type="match status" value="1"/>
</dbReference>
<dbReference type="InterPro" id="IPR001412">
    <property type="entry name" value="aa-tRNA-synth_I_CS"/>
</dbReference>
<dbReference type="Pfam" id="PF09334">
    <property type="entry name" value="tRNA-synt_1g"/>
    <property type="match status" value="2"/>
</dbReference>
<keyword evidence="7 10" id="KW-0030">Aminoacyl-tRNA synthetase</keyword>
<feature type="domain" description="Methionyl/Leucyl tRNA synthetase" evidence="12">
    <location>
        <begin position="13"/>
        <end position="147"/>
    </location>
</feature>
<dbReference type="InterPro" id="IPR015413">
    <property type="entry name" value="Methionyl/Leucyl_tRNA_Synth"/>
</dbReference>
<protein>
    <recommendedName>
        <fullName evidence="8">Methionine--tRNA ligase, mitochondrial</fullName>
        <ecNumber evidence="2">6.1.1.10</ecNumber>
    </recommendedName>
    <alternativeName>
        <fullName evidence="9">Methionyl-tRNA synthetase</fullName>
    </alternativeName>
</protein>
<dbReference type="FunFam" id="2.170.220.10:FF:000002">
    <property type="entry name" value="Methionine--tRNA ligase"/>
    <property type="match status" value="1"/>
</dbReference>
<dbReference type="Proteomes" id="UP000005220">
    <property type="component" value="Chromosome 11"/>
</dbReference>
<dbReference type="GO" id="GO:0005524">
    <property type="term" value="F:ATP binding"/>
    <property type="evidence" value="ECO:0007669"/>
    <property type="project" value="UniProtKB-KW"/>
</dbReference>
<dbReference type="InterPro" id="IPR009080">
    <property type="entry name" value="tRNAsynth_Ia_anticodon-bd"/>
</dbReference>
<dbReference type="GO" id="GO:0005739">
    <property type="term" value="C:mitochondrion"/>
    <property type="evidence" value="ECO:0007669"/>
    <property type="project" value="EnsemblFungi"/>
</dbReference>
<keyword evidence="6 10" id="KW-0648">Protein biosynthesis</keyword>
<evidence type="ECO:0000256" key="10">
    <source>
        <dbReference type="RuleBase" id="RU363039"/>
    </source>
</evidence>
<sequence>MINLRLYSSVSHVTTPIFYPNAKPHLGHLYSSLLCDVYHRWMQLNNAKSLFTTGTDEHGLKIQIESERQKYKTPLDFVNKLYPEFIRLDNFYNISFTNFIRTTNSDHIANVTKLWELCNKNKLIYKGTHKGWYSISDETFYPESKVIKNPNEPNKFINTESQNEVVYQSETNYFFKLSQFQDRLIKFFEENPHFIQPRSKHHQLLNYLKSTELKDLSISRPISRLNWGVKVPNDDSQIIYVWFDALTNYITSIGGISNVNSLEWKNTSHVIGKDIMKFHSIYWPCFLWGAELPLPRRIIIHNHWISNGMKMSKSIGNVVEPIEIGKKYGTDIIRWYVLENSNLEDDSNFVEQDVAHLKELFIGKWGNLINRCCGTKFNISRSVQRFHSENLSQEYNEIIKDDNLRTEVSNLLNSLKELKIVMKEAIENFDYAQILKLIWPIINHTNAIVQISKPWERPELEQDLIIFTCIEVCRILAILCQPIIPNISEKFLDRIDVLPSKRSLSFAEIGSDNNYGSNSNSKGRELPIS</sequence>
<dbReference type="AlphaFoldDB" id="H2B1F2"/>
<dbReference type="CDD" id="cd00814">
    <property type="entry name" value="MetRS_core"/>
    <property type="match status" value="1"/>
</dbReference>
<dbReference type="InterPro" id="IPR033911">
    <property type="entry name" value="MetRS_core"/>
</dbReference>
<dbReference type="EC" id="6.1.1.10" evidence="2"/>
<evidence type="ECO:0000256" key="4">
    <source>
        <dbReference type="ARBA" id="ARBA00022741"/>
    </source>
</evidence>
<evidence type="ECO:0000259" key="11">
    <source>
        <dbReference type="Pfam" id="PF08264"/>
    </source>
</evidence>
<dbReference type="SUPFAM" id="SSF47323">
    <property type="entry name" value="Anticodon-binding domain of a subclass of class I aminoacyl-tRNA synthetases"/>
    <property type="match status" value="1"/>
</dbReference>
<dbReference type="SUPFAM" id="SSF52374">
    <property type="entry name" value="Nucleotidylyl transferase"/>
    <property type="match status" value="1"/>
</dbReference>
<dbReference type="GO" id="GO:0006431">
    <property type="term" value="P:methionyl-tRNA aminoacylation"/>
    <property type="evidence" value="ECO:0007669"/>
    <property type="project" value="EnsemblFungi"/>
</dbReference>
<name>H2B1F2_KAZAF</name>
<evidence type="ECO:0000256" key="5">
    <source>
        <dbReference type="ARBA" id="ARBA00022840"/>
    </source>
</evidence>
<evidence type="ECO:0000256" key="9">
    <source>
        <dbReference type="ARBA" id="ARBA00030904"/>
    </source>
</evidence>
<dbReference type="PANTHER" id="PTHR43326:SF1">
    <property type="entry name" value="METHIONINE--TRNA LIGASE, MITOCHONDRIAL"/>
    <property type="match status" value="1"/>
</dbReference>
<dbReference type="RefSeq" id="XP_003959587.1">
    <property type="nucleotide sequence ID" value="XM_003959538.1"/>
</dbReference>
<evidence type="ECO:0000256" key="3">
    <source>
        <dbReference type="ARBA" id="ARBA00022598"/>
    </source>
</evidence>
<dbReference type="Pfam" id="PF08264">
    <property type="entry name" value="Anticodon_1"/>
    <property type="match status" value="1"/>
</dbReference>
<dbReference type="InterPro" id="IPR014729">
    <property type="entry name" value="Rossmann-like_a/b/a_fold"/>
</dbReference>
<organism evidence="13 14">
    <name type="scientific">Kazachstania africana (strain ATCC 22294 / BCRC 22015 / CBS 2517 / CECT 1963 / NBRC 1671 / NRRL Y-8276)</name>
    <name type="common">Yeast</name>
    <name type="synonym">Kluyveromyces africanus</name>
    <dbReference type="NCBI Taxonomy" id="1071382"/>
    <lineage>
        <taxon>Eukaryota</taxon>
        <taxon>Fungi</taxon>
        <taxon>Dikarya</taxon>
        <taxon>Ascomycota</taxon>
        <taxon>Saccharomycotina</taxon>
        <taxon>Saccharomycetes</taxon>
        <taxon>Saccharomycetales</taxon>
        <taxon>Saccharomycetaceae</taxon>
        <taxon>Kazachstania</taxon>
    </lineage>
</organism>
<dbReference type="KEGG" id="kaf:KAFR_0K00960"/>
<evidence type="ECO:0000256" key="7">
    <source>
        <dbReference type="ARBA" id="ARBA00023146"/>
    </source>
</evidence>
<evidence type="ECO:0000313" key="14">
    <source>
        <dbReference type="Proteomes" id="UP000005220"/>
    </source>
</evidence>
<feature type="domain" description="Methionyl/Leucyl tRNA synthetase" evidence="12">
    <location>
        <begin position="152"/>
        <end position="372"/>
    </location>
</feature>
<dbReference type="NCBIfam" id="TIGR00398">
    <property type="entry name" value="metG"/>
    <property type="match status" value="1"/>
</dbReference>
<reference evidence="13 14" key="1">
    <citation type="journal article" date="2011" name="Proc. Natl. Acad. Sci. U.S.A.">
        <title>Evolutionary erosion of yeast sex chromosomes by mating-type switching accidents.</title>
        <authorList>
            <person name="Gordon J.L."/>
            <person name="Armisen D."/>
            <person name="Proux-Wera E."/>
            <person name="Oheigeartaigh S.S."/>
            <person name="Byrne K.P."/>
            <person name="Wolfe K.H."/>
        </authorList>
    </citation>
    <scope>NUCLEOTIDE SEQUENCE [LARGE SCALE GENOMIC DNA]</scope>
    <source>
        <strain evidence="14">ATCC 22294 / BCRC 22015 / CBS 2517 / CECT 1963 / NBRC 1671 / NRRL Y-8276</strain>
    </source>
</reference>
<dbReference type="InParanoid" id="H2B1F2"/>
<keyword evidence="5 10" id="KW-0067">ATP-binding</keyword>
<dbReference type="PROSITE" id="PS00178">
    <property type="entry name" value="AA_TRNA_LIGASE_I"/>
    <property type="match status" value="1"/>
</dbReference>
<dbReference type="Gene3D" id="2.170.220.10">
    <property type="match status" value="1"/>
</dbReference>
<evidence type="ECO:0000259" key="12">
    <source>
        <dbReference type="Pfam" id="PF09334"/>
    </source>
</evidence>
<dbReference type="HOGENOM" id="CLU_009710_9_0_1"/>
<gene>
    <name evidence="13" type="primary">KAFR0K00960</name>
    <name evidence="13" type="ORF">KAFR_0K00960</name>
</gene>
<dbReference type="eggNOG" id="KOG0436">
    <property type="taxonomic scope" value="Eukaryota"/>
</dbReference>
<dbReference type="STRING" id="1071382.H2B1F2"/>
<dbReference type="PRINTS" id="PR01041">
    <property type="entry name" value="TRNASYNTHMET"/>
</dbReference>
<dbReference type="GeneID" id="13886641"/>
<dbReference type="Gene3D" id="3.40.50.620">
    <property type="entry name" value="HUPs"/>
    <property type="match status" value="1"/>
</dbReference>
<comment type="similarity">
    <text evidence="1 10">Belongs to the class-I aminoacyl-tRNA synthetase family.</text>
</comment>
<evidence type="ECO:0000256" key="2">
    <source>
        <dbReference type="ARBA" id="ARBA00012838"/>
    </source>
</evidence>
<dbReference type="EMBL" id="HE650831">
    <property type="protein sequence ID" value="CCF60452.1"/>
    <property type="molecule type" value="Genomic_DNA"/>
</dbReference>
<evidence type="ECO:0000256" key="8">
    <source>
        <dbReference type="ARBA" id="ARBA00026124"/>
    </source>
</evidence>
<dbReference type="GO" id="GO:0004825">
    <property type="term" value="F:methionine-tRNA ligase activity"/>
    <property type="evidence" value="ECO:0007669"/>
    <property type="project" value="UniProtKB-EC"/>
</dbReference>
<feature type="domain" description="Methionyl/Valyl/Leucyl/Isoleucyl-tRNA synthetase anticodon-binding" evidence="11">
    <location>
        <begin position="411"/>
        <end position="508"/>
    </location>
</feature>
<proteinExistence type="inferred from homology"/>
<dbReference type="Gene3D" id="1.10.730.10">
    <property type="entry name" value="Isoleucyl-tRNA Synthetase, Domain 1"/>
    <property type="match status" value="1"/>
</dbReference>
<dbReference type="InterPro" id="IPR014758">
    <property type="entry name" value="Met-tRNA_synth"/>
</dbReference>
<keyword evidence="14" id="KW-1185">Reference proteome</keyword>
<accession>H2B1F2</accession>
<evidence type="ECO:0000256" key="1">
    <source>
        <dbReference type="ARBA" id="ARBA00005594"/>
    </source>
</evidence>
<dbReference type="FunCoup" id="H2B1F2">
    <property type="interactions" value="585"/>
</dbReference>
<dbReference type="InterPro" id="IPR013155">
    <property type="entry name" value="M/V/L/I-tRNA-synth_anticd-bd"/>
</dbReference>
<dbReference type="InterPro" id="IPR023457">
    <property type="entry name" value="Met-tRNA_synth_2"/>
</dbReference>
<evidence type="ECO:0000256" key="6">
    <source>
        <dbReference type="ARBA" id="ARBA00022917"/>
    </source>
</evidence>
<evidence type="ECO:0000313" key="13">
    <source>
        <dbReference type="EMBL" id="CCF60452.1"/>
    </source>
</evidence>
<keyword evidence="4 10" id="KW-0547">Nucleotide-binding</keyword>